<organism evidence="1 2">
    <name type="scientific">Sphingobacterium thalpophilum</name>
    <dbReference type="NCBI Taxonomy" id="259"/>
    <lineage>
        <taxon>Bacteria</taxon>
        <taxon>Pseudomonadati</taxon>
        <taxon>Bacteroidota</taxon>
        <taxon>Sphingobacteriia</taxon>
        <taxon>Sphingobacteriales</taxon>
        <taxon>Sphingobacteriaceae</taxon>
        <taxon>Sphingobacterium</taxon>
    </lineage>
</organism>
<dbReference type="EMBL" id="CP151087">
    <property type="protein sequence ID" value="WZN56800.1"/>
    <property type="molecule type" value="Genomic_DNA"/>
</dbReference>
<dbReference type="Proteomes" id="UP001485301">
    <property type="component" value="Chromosome"/>
</dbReference>
<evidence type="ECO:0000313" key="2">
    <source>
        <dbReference type="Proteomes" id="UP001485301"/>
    </source>
</evidence>
<proteinExistence type="predicted"/>
<sequence length="399" mass="46257">MRTTNQKVKVSIRQRTQGKNPARGSVHIHVSIDGVADMIPLKISWPVDKFDNGVLLPRDGFDDDTLCTQNNFRIQNERSRVDALVFRYYALDRAITHELIRREVSLKISKDDIVAFIKGEGRQLLREHLIEHGTYKHYVTVIARIEKYFKETGSYWKFNTIDDHELRIHQRWLLDNFTHNTTAGHMRVIKKFLTMGVSKGLIPESPADKLKTLKYQDGIREVLTKDEINKLYNFYIEDGTELLTELEHTALRRYLVACFTGLRKSDIEQLDPRLHIRNNNILRLSMFKTRKYGKVIEFTLPKIAVELIGKKRGIIFPTIESYSLGKALRRALTKAGIDKYMKFHSSRDTFATTFILLGGNPVDLMEILGHSDLKTTMIYVKMASDSKSKTMQFFDDLVK</sequence>
<reference evidence="1" key="1">
    <citation type="submission" date="2024-04" db="EMBL/GenBank/DDBJ databases">
        <title>Complete genome sequence of Sphingobacterium thalpophiium BAA-1094.</title>
        <authorList>
            <person name="Adaikpoh B.I."/>
        </authorList>
    </citation>
    <scope>NUCLEOTIDE SEQUENCE</scope>
    <source>
        <strain evidence="1">BAA-1094</strain>
    </source>
</reference>
<keyword evidence="2" id="KW-1185">Reference proteome</keyword>
<gene>
    <name evidence="1" type="ORF">AACH28_04535</name>
</gene>
<evidence type="ECO:0000313" key="1">
    <source>
        <dbReference type="EMBL" id="WZN56800.1"/>
    </source>
</evidence>
<protein>
    <submittedName>
        <fullName evidence="1">Tyrosine-type recombinase/integrase</fullName>
    </submittedName>
</protein>
<name>A0ACD5C4M2_9SPHI</name>
<accession>A0ACD5C4M2</accession>